<gene>
    <name evidence="1" type="ORF">LOTGIDRAFT_174191</name>
</gene>
<dbReference type="HOGENOM" id="CLU_869558_0_0_1"/>
<dbReference type="AlphaFoldDB" id="V4AUB6"/>
<dbReference type="RefSeq" id="XP_009050764.1">
    <property type="nucleotide sequence ID" value="XM_009052516.1"/>
</dbReference>
<evidence type="ECO:0000313" key="1">
    <source>
        <dbReference type="EMBL" id="ESO98545.1"/>
    </source>
</evidence>
<name>V4AUB6_LOTGI</name>
<keyword evidence="2" id="KW-1185">Reference proteome</keyword>
<dbReference type="EMBL" id="KB201241">
    <property type="protein sequence ID" value="ESO98545.1"/>
    <property type="molecule type" value="Genomic_DNA"/>
</dbReference>
<dbReference type="Pfam" id="PF05380">
    <property type="entry name" value="Peptidase_A17"/>
    <property type="match status" value="1"/>
</dbReference>
<dbReference type="InterPro" id="IPR008042">
    <property type="entry name" value="Retrotrans_Pao"/>
</dbReference>
<accession>V4AUB6</accession>
<dbReference type="OrthoDB" id="6147889at2759"/>
<dbReference type="PANTHER" id="PTHR47331">
    <property type="entry name" value="PHD-TYPE DOMAIN-CONTAINING PROTEIN"/>
    <property type="match status" value="1"/>
</dbReference>
<organism evidence="1 2">
    <name type="scientific">Lottia gigantea</name>
    <name type="common">Giant owl limpet</name>
    <dbReference type="NCBI Taxonomy" id="225164"/>
    <lineage>
        <taxon>Eukaryota</taxon>
        <taxon>Metazoa</taxon>
        <taxon>Spiralia</taxon>
        <taxon>Lophotrochozoa</taxon>
        <taxon>Mollusca</taxon>
        <taxon>Gastropoda</taxon>
        <taxon>Patellogastropoda</taxon>
        <taxon>Lottioidea</taxon>
        <taxon>Lottiidae</taxon>
        <taxon>Lottia</taxon>
    </lineage>
</organism>
<dbReference type="CTD" id="20242649"/>
<reference evidence="1 2" key="1">
    <citation type="journal article" date="2013" name="Nature">
        <title>Insights into bilaterian evolution from three spiralian genomes.</title>
        <authorList>
            <person name="Simakov O."/>
            <person name="Marletaz F."/>
            <person name="Cho S.J."/>
            <person name="Edsinger-Gonzales E."/>
            <person name="Havlak P."/>
            <person name="Hellsten U."/>
            <person name="Kuo D.H."/>
            <person name="Larsson T."/>
            <person name="Lv J."/>
            <person name="Arendt D."/>
            <person name="Savage R."/>
            <person name="Osoegawa K."/>
            <person name="de Jong P."/>
            <person name="Grimwood J."/>
            <person name="Chapman J.A."/>
            <person name="Shapiro H."/>
            <person name="Aerts A."/>
            <person name="Otillar R.P."/>
            <person name="Terry A.Y."/>
            <person name="Boore J.L."/>
            <person name="Grigoriev I.V."/>
            <person name="Lindberg D.R."/>
            <person name="Seaver E.C."/>
            <person name="Weisblat D.A."/>
            <person name="Putnam N.H."/>
            <person name="Rokhsar D.S."/>
        </authorList>
    </citation>
    <scope>NUCLEOTIDE SEQUENCE [LARGE SCALE GENOMIC DNA]</scope>
</reference>
<dbReference type="GeneID" id="20242649"/>
<proteinExistence type="predicted"/>
<sequence length="320" mass="36062">MSGTDNDKTAEAVETSSPAIKFKRYRKIRGGHRSFARRIMHTVYTALGGTDIFSSGEYENLEGCRISLVEKKAIIDSYNDKILELMNDEEEIITDIVEASEFSDEINRTVLKIKLSLEVPAANPASQNVISSVVDTRPVPVSSKIKLPKLTLPRFGGEHKKWASFWDSFQAAVGQKDVNSAFDLCKLVKLKLNQGGFNMRKWCSNSSELMTMLRESPVFPKVEQNINSLELKIAEDERGYSEFVQNVNHSNSVLGQKWDNKFDIFQFDFDKILSCVSTDLVTKRTVLSITAKFFDHLGLISPVVLLFKLCLQTLCNNDLS</sequence>
<protein>
    <submittedName>
        <fullName evidence="1">Uncharacterized protein</fullName>
    </submittedName>
</protein>
<evidence type="ECO:0000313" key="2">
    <source>
        <dbReference type="Proteomes" id="UP000030746"/>
    </source>
</evidence>
<dbReference type="KEGG" id="lgi:LOTGIDRAFT_174191"/>
<dbReference type="Proteomes" id="UP000030746">
    <property type="component" value="Unassembled WGS sequence"/>
</dbReference>